<keyword evidence="8" id="KW-1185">Reference proteome</keyword>
<dbReference type="KEGG" id="hsn:DV733_15810"/>
<dbReference type="SUPFAM" id="SSF47384">
    <property type="entry name" value="Homodimeric domain of signal transducing histidine kinase"/>
    <property type="match status" value="1"/>
</dbReference>
<dbReference type="RefSeq" id="WP_049992932.1">
    <property type="nucleotide sequence ID" value="NZ_CP031310.1"/>
</dbReference>
<keyword evidence="3" id="KW-0808">Transferase</keyword>
<dbReference type="Gene3D" id="3.40.50.2300">
    <property type="match status" value="1"/>
</dbReference>
<accession>A0A4D6HEY1</accession>
<protein>
    <recommendedName>
        <fullName evidence="2">histidine kinase</fullName>
        <ecNumber evidence="2">2.7.13.3</ecNumber>
    </recommendedName>
</protein>
<evidence type="ECO:0000256" key="2">
    <source>
        <dbReference type="ARBA" id="ARBA00012438"/>
    </source>
</evidence>
<dbReference type="Pfam" id="PF00512">
    <property type="entry name" value="HisKA"/>
    <property type="match status" value="1"/>
</dbReference>
<dbReference type="GeneID" id="39849356"/>
<dbReference type="SMART" id="SM00065">
    <property type="entry name" value="GAF"/>
    <property type="match status" value="1"/>
</dbReference>
<dbReference type="EC" id="2.7.13.3" evidence="2"/>
<dbReference type="SUPFAM" id="SSF52172">
    <property type="entry name" value="CheY-like"/>
    <property type="match status" value="1"/>
</dbReference>
<feature type="domain" description="GAF" evidence="5">
    <location>
        <begin position="159"/>
        <end position="311"/>
    </location>
</feature>
<reference evidence="7 8" key="1">
    <citation type="journal article" date="2019" name="Nat. Commun.">
        <title>A new type of DNA phosphorothioation-based antiviral system in archaea.</title>
        <authorList>
            <person name="Xiong L."/>
            <person name="Liu S."/>
            <person name="Chen S."/>
            <person name="Xiao Y."/>
            <person name="Zhu B."/>
            <person name="Gao Y."/>
            <person name="Zhang Y."/>
            <person name="Chen B."/>
            <person name="Luo J."/>
            <person name="Deng Z."/>
            <person name="Chen X."/>
            <person name="Wang L."/>
            <person name="Chen S."/>
        </authorList>
    </citation>
    <scope>NUCLEOTIDE SEQUENCE [LARGE SCALE GENOMIC DNA]</scope>
    <source>
        <strain evidence="7 8">CBA1105</strain>
    </source>
</reference>
<sequence>MATRPQVLFVRNPDGGGHLAAALKDAGLDVVTAESARSAATTLEARTPQCVVSQYAVPPESGTETDGGATVREAVTSIDPDLPFILVSDIEHYDDAREQFDEDIFGYVPLREDTDTVKLLLRQIQSAISQLPARRRAAMQAQINEVIRQVNGTLVRARDREEIEQSVVDVLTQSHRYRWACLASVDTQAGTAAPRTGGRGGADEGWRDRDRERALTIAHQQPLVEAKEEGETVVSRLTTERTLPGEDAGTVTQMESVFAVPLDYEGSHYGVLAVYSNRASAFQTDERRALREAARNVALAIHAAEARVELRERTRALKRQHDRLEEFARVISHELRHPLQVAMGRLEIVEDVANGEDLLFDQIDTIERNHTQMEQLIDDLVALARENARQHESEPTSLPVTARRAAGMVDGPGPTLRIDTEAFVDADPERLRHLFEVVFEFAVDRAGDTATLGVERLDSDAGFAVVSTDDALPDADPEELFQMHPEPSDARRISMRIIMNIIESHDWSFDVESRGEETRFVFTNVEFI</sequence>
<dbReference type="CDD" id="cd00082">
    <property type="entry name" value="HisKA"/>
    <property type="match status" value="1"/>
</dbReference>
<dbReference type="InterPro" id="IPR050351">
    <property type="entry name" value="BphY/WalK/GraS-like"/>
</dbReference>
<evidence type="ECO:0000256" key="3">
    <source>
        <dbReference type="ARBA" id="ARBA00022679"/>
    </source>
</evidence>
<dbReference type="OrthoDB" id="241128at2157"/>
<dbReference type="AlphaFoldDB" id="A0A4D6HEY1"/>
<evidence type="ECO:0000259" key="6">
    <source>
        <dbReference type="SMART" id="SM00388"/>
    </source>
</evidence>
<dbReference type="PANTHER" id="PTHR42878:SF14">
    <property type="entry name" value="OSMOLARITY TWO-COMPONENT SYSTEM PROTEIN SSK1"/>
    <property type="match status" value="1"/>
</dbReference>
<proteinExistence type="predicted"/>
<dbReference type="Gene3D" id="3.30.450.40">
    <property type="match status" value="1"/>
</dbReference>
<feature type="domain" description="Signal transduction histidine kinase dimerisation/phosphoacceptor" evidence="6">
    <location>
        <begin position="323"/>
        <end position="389"/>
    </location>
</feature>
<evidence type="ECO:0000313" key="8">
    <source>
        <dbReference type="Proteomes" id="UP000296706"/>
    </source>
</evidence>
<keyword evidence="4" id="KW-0418">Kinase</keyword>
<dbReference type="InterPro" id="IPR003661">
    <property type="entry name" value="HisK_dim/P_dom"/>
</dbReference>
<dbReference type="STRING" id="1457250.GCA_000755225_02040"/>
<dbReference type="GO" id="GO:0007234">
    <property type="term" value="P:osmosensory signaling via phosphorelay pathway"/>
    <property type="evidence" value="ECO:0007669"/>
    <property type="project" value="TreeGrafter"/>
</dbReference>
<name>A0A4D6HEY1_9EURY</name>
<organism evidence="7 8">
    <name type="scientific">Halapricum salinum</name>
    <dbReference type="NCBI Taxonomy" id="1457250"/>
    <lineage>
        <taxon>Archaea</taxon>
        <taxon>Methanobacteriati</taxon>
        <taxon>Methanobacteriota</taxon>
        <taxon>Stenosarchaea group</taxon>
        <taxon>Halobacteria</taxon>
        <taxon>Halobacteriales</taxon>
        <taxon>Haloarculaceae</taxon>
        <taxon>Halapricum</taxon>
    </lineage>
</organism>
<dbReference type="InterPro" id="IPR003018">
    <property type="entry name" value="GAF"/>
</dbReference>
<evidence type="ECO:0000256" key="1">
    <source>
        <dbReference type="ARBA" id="ARBA00000085"/>
    </source>
</evidence>
<dbReference type="EMBL" id="CP031310">
    <property type="protein sequence ID" value="QCC52604.1"/>
    <property type="molecule type" value="Genomic_DNA"/>
</dbReference>
<dbReference type="Gene3D" id="1.10.287.130">
    <property type="match status" value="1"/>
</dbReference>
<dbReference type="InterPro" id="IPR036097">
    <property type="entry name" value="HisK_dim/P_sf"/>
</dbReference>
<comment type="catalytic activity">
    <reaction evidence="1">
        <text>ATP + protein L-histidine = ADP + protein N-phospho-L-histidine.</text>
        <dbReference type="EC" id="2.7.13.3"/>
    </reaction>
</comment>
<evidence type="ECO:0000256" key="4">
    <source>
        <dbReference type="ARBA" id="ARBA00022777"/>
    </source>
</evidence>
<dbReference type="SMART" id="SM00388">
    <property type="entry name" value="HisKA"/>
    <property type="match status" value="1"/>
</dbReference>
<dbReference type="InterPro" id="IPR011006">
    <property type="entry name" value="CheY-like_superfamily"/>
</dbReference>
<dbReference type="GO" id="GO:0000155">
    <property type="term" value="F:phosphorelay sensor kinase activity"/>
    <property type="evidence" value="ECO:0007669"/>
    <property type="project" value="InterPro"/>
</dbReference>
<evidence type="ECO:0000259" key="5">
    <source>
        <dbReference type="SMART" id="SM00065"/>
    </source>
</evidence>
<dbReference type="InterPro" id="IPR029016">
    <property type="entry name" value="GAF-like_dom_sf"/>
</dbReference>
<gene>
    <name evidence="7" type="ORF">DV733_15810</name>
</gene>
<dbReference type="PANTHER" id="PTHR42878">
    <property type="entry name" value="TWO-COMPONENT HISTIDINE KINASE"/>
    <property type="match status" value="1"/>
</dbReference>
<dbReference type="GO" id="GO:0030295">
    <property type="term" value="F:protein kinase activator activity"/>
    <property type="evidence" value="ECO:0007669"/>
    <property type="project" value="TreeGrafter"/>
</dbReference>
<dbReference type="Proteomes" id="UP000296706">
    <property type="component" value="Chromosome"/>
</dbReference>
<dbReference type="GO" id="GO:0000156">
    <property type="term" value="F:phosphorelay response regulator activity"/>
    <property type="evidence" value="ECO:0007669"/>
    <property type="project" value="TreeGrafter"/>
</dbReference>
<evidence type="ECO:0000313" key="7">
    <source>
        <dbReference type="EMBL" id="QCC52604.1"/>
    </source>
</evidence>
<dbReference type="SUPFAM" id="SSF55781">
    <property type="entry name" value="GAF domain-like"/>
    <property type="match status" value="1"/>
</dbReference>
<dbReference type="Pfam" id="PF13185">
    <property type="entry name" value="GAF_2"/>
    <property type="match status" value="1"/>
</dbReference>